<keyword evidence="3 6" id="KW-0812">Transmembrane</keyword>
<comment type="similarity">
    <text evidence="2 6">Belongs to the BI1 family.</text>
</comment>
<name>A0A7M3MJH8_9BACT</name>
<dbReference type="GO" id="GO:0005886">
    <property type="term" value="C:plasma membrane"/>
    <property type="evidence" value="ECO:0007669"/>
    <property type="project" value="TreeGrafter"/>
</dbReference>
<sequence length="240" mass="26096">MPYNDSVASRTGARAEVVNAFMRGVYMWMSLGLLVTGGVAWYVANTEAVLRLFFTPEGGVSMLFWGLVIGQLLMVVGLSAAISRMSGTMATGLFMAYSALNGITISFIFLAYTQASIVSTFLICAGMFGAMSLYGLTTKKDLTSWGSFLFMGLIGVIIASVVNIFLMSSMMHFIISVMGVIVFTGLTAYDTQQLRVMGETMPEDDATAVRRGTILGALRLYLDFINLFLMLLRLFGTGRE</sequence>
<dbReference type="PANTHER" id="PTHR23291">
    <property type="entry name" value="BAX INHIBITOR-RELATED"/>
    <property type="match status" value="1"/>
</dbReference>
<proteinExistence type="inferred from homology"/>
<evidence type="ECO:0000256" key="2">
    <source>
        <dbReference type="ARBA" id="ARBA00010350"/>
    </source>
</evidence>
<evidence type="ECO:0000256" key="4">
    <source>
        <dbReference type="ARBA" id="ARBA00022989"/>
    </source>
</evidence>
<protein>
    <submittedName>
        <fullName evidence="7">BAX inhibitor (BI)-1/YccA family protein</fullName>
    </submittedName>
</protein>
<feature type="transmembrane region" description="Helical" evidence="6">
    <location>
        <begin position="212"/>
        <end position="235"/>
    </location>
</feature>
<feature type="transmembrane region" description="Helical" evidence="6">
    <location>
        <begin position="173"/>
        <end position="191"/>
    </location>
</feature>
<dbReference type="PANTHER" id="PTHR23291:SF50">
    <property type="entry name" value="PROTEIN LIFEGUARD 4"/>
    <property type="match status" value="1"/>
</dbReference>
<comment type="caution">
    <text evidence="7">The sequence shown here is derived from an EMBL/GenBank/DDBJ whole genome shotgun (WGS) entry which is preliminary data.</text>
</comment>
<accession>A0A7M3MJH8</accession>
<feature type="transmembrane region" description="Helical" evidence="6">
    <location>
        <begin position="148"/>
        <end position="167"/>
    </location>
</feature>
<feature type="transmembrane region" description="Helical" evidence="6">
    <location>
        <begin position="118"/>
        <end position="136"/>
    </location>
</feature>
<keyword evidence="8" id="KW-1185">Reference proteome</keyword>
<feature type="transmembrane region" description="Helical" evidence="6">
    <location>
        <begin position="94"/>
        <end position="112"/>
    </location>
</feature>
<gene>
    <name evidence="7" type="ORF">DPQ33_00985</name>
</gene>
<dbReference type="InterPro" id="IPR006214">
    <property type="entry name" value="Bax_inhibitor_1-related"/>
</dbReference>
<reference evidence="7 8" key="1">
    <citation type="submission" date="2018-06" db="EMBL/GenBank/DDBJ databases">
        <title>Complete genome of Desulfovibrio indonesiensis P37SLT.</title>
        <authorList>
            <person name="Crispim J.S."/>
            <person name="Vidigal P.M.P."/>
            <person name="Silva L.C.F."/>
            <person name="Laguardia C.N."/>
            <person name="Araujo L.C."/>
            <person name="Dias R.S."/>
            <person name="Sousa M.P."/>
            <person name="Paula S.O."/>
            <person name="Silva C."/>
        </authorList>
    </citation>
    <scope>NUCLEOTIDE SEQUENCE [LARGE SCALE GENOMIC DNA]</scope>
    <source>
        <strain evidence="7 8">P37SLT</strain>
    </source>
</reference>
<dbReference type="AlphaFoldDB" id="A0A7M3MJH8"/>
<organism evidence="7 8">
    <name type="scientific">Oceanidesulfovibrio indonesiensis</name>
    <dbReference type="NCBI Taxonomy" id="54767"/>
    <lineage>
        <taxon>Bacteria</taxon>
        <taxon>Pseudomonadati</taxon>
        <taxon>Thermodesulfobacteriota</taxon>
        <taxon>Desulfovibrionia</taxon>
        <taxon>Desulfovibrionales</taxon>
        <taxon>Desulfovibrionaceae</taxon>
        <taxon>Oceanidesulfovibrio</taxon>
    </lineage>
</organism>
<evidence type="ECO:0000256" key="5">
    <source>
        <dbReference type="ARBA" id="ARBA00023136"/>
    </source>
</evidence>
<dbReference type="EMBL" id="QMIE01000001">
    <property type="protein sequence ID" value="TVM19840.1"/>
    <property type="molecule type" value="Genomic_DNA"/>
</dbReference>
<evidence type="ECO:0000256" key="1">
    <source>
        <dbReference type="ARBA" id="ARBA00004141"/>
    </source>
</evidence>
<keyword evidence="5 6" id="KW-0472">Membrane</keyword>
<keyword evidence="4 6" id="KW-1133">Transmembrane helix</keyword>
<dbReference type="RefSeq" id="WP_144301300.1">
    <property type="nucleotide sequence ID" value="NZ_QMIE01000001.1"/>
</dbReference>
<evidence type="ECO:0000256" key="3">
    <source>
        <dbReference type="ARBA" id="ARBA00022692"/>
    </source>
</evidence>
<comment type="subcellular location">
    <subcellularLocation>
        <location evidence="1">Membrane</location>
        <topology evidence="1">Multi-pass membrane protein</topology>
    </subcellularLocation>
</comment>
<evidence type="ECO:0000256" key="6">
    <source>
        <dbReference type="RuleBase" id="RU004379"/>
    </source>
</evidence>
<dbReference type="Pfam" id="PF01027">
    <property type="entry name" value="Bax1-I"/>
    <property type="match status" value="1"/>
</dbReference>
<dbReference type="OrthoDB" id="9793828at2"/>
<dbReference type="CDD" id="cd10432">
    <property type="entry name" value="BI-1-like_bacterial"/>
    <property type="match status" value="1"/>
</dbReference>
<evidence type="ECO:0000313" key="8">
    <source>
        <dbReference type="Proteomes" id="UP000448292"/>
    </source>
</evidence>
<feature type="transmembrane region" description="Helical" evidence="6">
    <location>
        <begin position="63"/>
        <end position="82"/>
    </location>
</feature>
<evidence type="ECO:0000313" key="7">
    <source>
        <dbReference type="EMBL" id="TVM19840.1"/>
    </source>
</evidence>
<dbReference type="Proteomes" id="UP000448292">
    <property type="component" value="Unassembled WGS sequence"/>
</dbReference>
<feature type="transmembrane region" description="Helical" evidence="6">
    <location>
        <begin position="20"/>
        <end position="43"/>
    </location>
</feature>